<organism evidence="1 2">
    <name type="scientific">Neisseria sicca ATCC 29256</name>
    <dbReference type="NCBI Taxonomy" id="547045"/>
    <lineage>
        <taxon>Bacteria</taxon>
        <taxon>Pseudomonadati</taxon>
        <taxon>Pseudomonadota</taxon>
        <taxon>Betaproteobacteria</taxon>
        <taxon>Neisseriales</taxon>
        <taxon>Neisseriaceae</taxon>
        <taxon>Neisseria</taxon>
    </lineage>
</organism>
<dbReference type="AlphaFoldDB" id="C6MAC6"/>
<dbReference type="Proteomes" id="UP000005365">
    <property type="component" value="Unassembled WGS sequence"/>
</dbReference>
<sequence length="63" mass="7299">LGTVLHVLFVWGCGGWYGKVFVPFIFAIGEKNQLAIGILPTIFRFLEAYFSFKQQFYSWCPVF</sequence>
<dbReference type="RefSeq" id="WP_003761956.1">
    <property type="nucleotide sequence ID" value="NZ_ACKO02000038.1"/>
</dbReference>
<evidence type="ECO:0000313" key="1">
    <source>
        <dbReference type="EMBL" id="EET42730.1"/>
    </source>
</evidence>
<proteinExistence type="predicted"/>
<gene>
    <name evidence="1" type="ORF">NEISICOT_03508</name>
</gene>
<keyword evidence="2" id="KW-1185">Reference proteome</keyword>
<reference evidence="1" key="1">
    <citation type="submission" date="2009-07" db="EMBL/GenBank/DDBJ databases">
        <authorList>
            <person name="Weinstock G."/>
            <person name="Sodergren E."/>
            <person name="Clifton S."/>
            <person name="Fulton L."/>
            <person name="Fulton B."/>
            <person name="Courtney L."/>
            <person name="Fronick C."/>
            <person name="Harrison M."/>
            <person name="Strong C."/>
            <person name="Farmer C."/>
            <person name="Delahaunty K."/>
            <person name="Markovic C."/>
            <person name="Hall O."/>
            <person name="Minx P."/>
            <person name="Tomlinson C."/>
            <person name="Mitreva M."/>
            <person name="Nelson J."/>
            <person name="Hou S."/>
            <person name="Wollam A."/>
            <person name="Pepin K.H."/>
            <person name="Johnson M."/>
            <person name="Bhonagiri V."/>
            <person name="Nash W.E."/>
            <person name="Warren W."/>
            <person name="Chinwalla A."/>
            <person name="Mardis E.R."/>
            <person name="Wilson R.K."/>
        </authorList>
    </citation>
    <scope>NUCLEOTIDE SEQUENCE [LARGE SCALE GENOMIC DNA]</scope>
    <source>
        <strain evidence="1">ATCC 29256</strain>
    </source>
</reference>
<comment type="caution">
    <text evidence="1">The sequence shown here is derived from an EMBL/GenBank/DDBJ whole genome shotgun (WGS) entry which is preliminary data.</text>
</comment>
<feature type="non-terminal residue" evidence="1">
    <location>
        <position position="1"/>
    </location>
</feature>
<evidence type="ECO:0000313" key="2">
    <source>
        <dbReference type="Proteomes" id="UP000005365"/>
    </source>
</evidence>
<accession>C6MAC6</accession>
<dbReference type="EMBL" id="ACKO02000038">
    <property type="protein sequence ID" value="EET42730.1"/>
    <property type="molecule type" value="Genomic_DNA"/>
</dbReference>
<name>C6MAC6_NEISI</name>
<protein>
    <submittedName>
        <fullName evidence="1">Uncharacterized protein</fullName>
    </submittedName>
</protein>